<organism evidence="3 4">
    <name type="scientific">Albugo candida</name>
    <dbReference type="NCBI Taxonomy" id="65357"/>
    <lineage>
        <taxon>Eukaryota</taxon>
        <taxon>Sar</taxon>
        <taxon>Stramenopiles</taxon>
        <taxon>Oomycota</taxon>
        <taxon>Peronosporomycetes</taxon>
        <taxon>Albuginales</taxon>
        <taxon>Albuginaceae</taxon>
        <taxon>Albugo</taxon>
    </lineage>
</organism>
<dbReference type="STRING" id="65357.A0A024G3M0"/>
<feature type="compositionally biased region" description="Basic and acidic residues" evidence="1">
    <location>
        <begin position="13"/>
        <end position="24"/>
    </location>
</feature>
<keyword evidence="2" id="KW-0812">Transmembrane</keyword>
<keyword evidence="2" id="KW-1133">Transmembrane helix</keyword>
<dbReference type="InParanoid" id="A0A024G3M0"/>
<evidence type="ECO:0000256" key="1">
    <source>
        <dbReference type="SAM" id="MobiDB-lite"/>
    </source>
</evidence>
<sequence length="73" mass="8641">MIQYSSPMPSLKSDAKRSTRIDKDVKTRAQHSKIISILYDCMWSYRYYPYLAVLLLLFEAIIGYIIIHRVPCR</sequence>
<comment type="caution">
    <text evidence="3">The sequence shown here is derived from an EMBL/GenBank/DDBJ whole genome shotgun (WGS) entry which is preliminary data.</text>
</comment>
<feature type="transmembrane region" description="Helical" evidence="2">
    <location>
        <begin position="47"/>
        <end position="67"/>
    </location>
</feature>
<protein>
    <submittedName>
        <fullName evidence="3">Uncharacterized protein</fullName>
    </submittedName>
</protein>
<feature type="region of interest" description="Disordered" evidence="1">
    <location>
        <begin position="1"/>
        <end position="24"/>
    </location>
</feature>
<proteinExistence type="predicted"/>
<dbReference type="AlphaFoldDB" id="A0A024G3M0"/>
<dbReference type="OrthoDB" id="20028at2759"/>
<keyword evidence="4" id="KW-1185">Reference proteome</keyword>
<name>A0A024G3M0_9STRA</name>
<dbReference type="EMBL" id="CAIX01000019">
    <property type="protein sequence ID" value="CCI41428.1"/>
    <property type="molecule type" value="Genomic_DNA"/>
</dbReference>
<gene>
    <name evidence="3" type="ORF">BN9_022120</name>
</gene>
<reference evidence="3 4" key="1">
    <citation type="submission" date="2012-05" db="EMBL/GenBank/DDBJ databases">
        <title>Recombination and specialization in a pathogen metapopulation.</title>
        <authorList>
            <person name="Gardiner A."/>
            <person name="Kemen E."/>
            <person name="Schultz-Larsen T."/>
            <person name="MacLean D."/>
            <person name="Van Oosterhout C."/>
            <person name="Jones J.D.G."/>
        </authorList>
    </citation>
    <scope>NUCLEOTIDE SEQUENCE [LARGE SCALE GENOMIC DNA]</scope>
    <source>
        <strain evidence="3 4">Ac Nc2</strain>
    </source>
</reference>
<evidence type="ECO:0000256" key="2">
    <source>
        <dbReference type="SAM" id="Phobius"/>
    </source>
</evidence>
<dbReference type="Proteomes" id="UP000053237">
    <property type="component" value="Unassembled WGS sequence"/>
</dbReference>
<evidence type="ECO:0000313" key="4">
    <source>
        <dbReference type="Proteomes" id="UP000053237"/>
    </source>
</evidence>
<accession>A0A024G3M0</accession>
<evidence type="ECO:0000313" key="3">
    <source>
        <dbReference type="EMBL" id="CCI41428.1"/>
    </source>
</evidence>
<keyword evidence="2" id="KW-0472">Membrane</keyword>